<evidence type="ECO:0000313" key="1">
    <source>
        <dbReference type="EMBL" id="KAL3885671.1"/>
    </source>
</evidence>
<accession>A0ABD3XJ90</accession>
<comment type="caution">
    <text evidence="1">The sequence shown here is derived from an EMBL/GenBank/DDBJ whole genome shotgun (WGS) entry which is preliminary data.</text>
</comment>
<gene>
    <name evidence="1" type="ORF">ACJMK2_025719</name>
</gene>
<proteinExistence type="predicted"/>
<dbReference type="AlphaFoldDB" id="A0ABD3XJ90"/>
<dbReference type="Proteomes" id="UP001634394">
    <property type="component" value="Unassembled WGS sequence"/>
</dbReference>
<keyword evidence="2" id="KW-1185">Reference proteome</keyword>
<name>A0ABD3XJ90_SINWO</name>
<evidence type="ECO:0000313" key="2">
    <source>
        <dbReference type="Proteomes" id="UP001634394"/>
    </source>
</evidence>
<dbReference type="EMBL" id="JBJQND010000002">
    <property type="protein sequence ID" value="KAL3885671.1"/>
    <property type="molecule type" value="Genomic_DNA"/>
</dbReference>
<sequence>MVFRSKRLITLTKYIKQQSQLIDKGNIADVEPDKVASVTMASEPLHDVKRPTGEDTNLNFPMESENIVLFILGRPLMIFSRLHLLLPDCTPVRSQTYLDSPKALRNLSLLHTTKVKGT</sequence>
<reference evidence="1 2" key="1">
    <citation type="submission" date="2024-11" db="EMBL/GenBank/DDBJ databases">
        <title>Chromosome-level genome assembly of the freshwater bivalve Anodonta woodiana.</title>
        <authorList>
            <person name="Chen X."/>
        </authorList>
    </citation>
    <scope>NUCLEOTIDE SEQUENCE [LARGE SCALE GENOMIC DNA]</scope>
    <source>
        <strain evidence="1">MN2024</strain>
        <tissue evidence="1">Gills</tissue>
    </source>
</reference>
<protein>
    <submittedName>
        <fullName evidence="1">Uncharacterized protein</fullName>
    </submittedName>
</protein>
<organism evidence="1 2">
    <name type="scientific">Sinanodonta woodiana</name>
    <name type="common">Chinese pond mussel</name>
    <name type="synonym">Anodonta woodiana</name>
    <dbReference type="NCBI Taxonomy" id="1069815"/>
    <lineage>
        <taxon>Eukaryota</taxon>
        <taxon>Metazoa</taxon>
        <taxon>Spiralia</taxon>
        <taxon>Lophotrochozoa</taxon>
        <taxon>Mollusca</taxon>
        <taxon>Bivalvia</taxon>
        <taxon>Autobranchia</taxon>
        <taxon>Heteroconchia</taxon>
        <taxon>Palaeoheterodonta</taxon>
        <taxon>Unionida</taxon>
        <taxon>Unionoidea</taxon>
        <taxon>Unionidae</taxon>
        <taxon>Unioninae</taxon>
        <taxon>Sinanodonta</taxon>
    </lineage>
</organism>